<dbReference type="EMBL" id="MDLC01000018">
    <property type="protein sequence ID" value="ODS23881.1"/>
    <property type="molecule type" value="Genomic_DNA"/>
</dbReference>
<dbReference type="Gene3D" id="2.60.450.10">
    <property type="entry name" value="Lipopolysaccharide (LPS) transport protein A like domain"/>
    <property type="match status" value="1"/>
</dbReference>
<sequence>MTKWHYFSIFALSTLLVFILRQAPPKLLVGVPEPDGKIYPSSYLVNTKITQYDALGQISHILMANKIRYYGSQDSTMENIALFDQPKFVFHNNNTEQDAPWKAISDQSSSNNKSDEFLLSGNVVLSQEIDDENFSIITTSQLLIKPKQQYAETDKPAMIKNKSGTTTSVGLKISLDHGTVEFLSKVRSQYVLH</sequence>
<dbReference type="STRING" id="62101.AB835_06525"/>
<keyword evidence="3" id="KW-0812">Transmembrane</keyword>
<evidence type="ECO:0000256" key="2">
    <source>
        <dbReference type="ARBA" id="ARBA00022519"/>
    </source>
</evidence>
<dbReference type="GO" id="GO:0030288">
    <property type="term" value="C:outer membrane-bounded periplasmic space"/>
    <property type="evidence" value="ECO:0007669"/>
    <property type="project" value="TreeGrafter"/>
</dbReference>
<evidence type="ECO:0000256" key="4">
    <source>
        <dbReference type="ARBA" id="ARBA00022989"/>
    </source>
</evidence>
<dbReference type="Proteomes" id="UP000242502">
    <property type="component" value="Unassembled WGS sequence"/>
</dbReference>
<evidence type="ECO:0000313" key="6">
    <source>
        <dbReference type="EMBL" id="ODS23881.1"/>
    </source>
</evidence>
<comment type="caution">
    <text evidence="6">The sequence shown here is derived from an EMBL/GenBank/DDBJ whole genome shotgun (WGS) entry which is preliminary data.</text>
</comment>
<evidence type="ECO:0000256" key="5">
    <source>
        <dbReference type="ARBA" id="ARBA00023136"/>
    </source>
</evidence>
<dbReference type="GO" id="GO:0017089">
    <property type="term" value="F:glycolipid transfer activity"/>
    <property type="evidence" value="ECO:0007669"/>
    <property type="project" value="TreeGrafter"/>
</dbReference>
<dbReference type="AlphaFoldDB" id="A0A1D2QQM7"/>
<evidence type="ECO:0000256" key="3">
    <source>
        <dbReference type="ARBA" id="ARBA00022692"/>
    </source>
</evidence>
<name>A0A1D2QQM7_9GAMM</name>
<evidence type="ECO:0000313" key="7">
    <source>
        <dbReference type="Proteomes" id="UP000242502"/>
    </source>
</evidence>
<organism evidence="6 7">
    <name type="scientific">Candidatus Endobugula sertula</name>
    <name type="common">Bugula neritina bacterial symbiont</name>
    <dbReference type="NCBI Taxonomy" id="62101"/>
    <lineage>
        <taxon>Bacteria</taxon>
        <taxon>Pseudomonadati</taxon>
        <taxon>Pseudomonadota</taxon>
        <taxon>Gammaproteobacteria</taxon>
        <taxon>Cellvibrionales</taxon>
        <taxon>Cellvibrionaceae</taxon>
        <taxon>Candidatus Endobugula</taxon>
    </lineage>
</organism>
<dbReference type="GO" id="GO:0015221">
    <property type="term" value="F:lipopolysaccharide transmembrane transporter activity"/>
    <property type="evidence" value="ECO:0007669"/>
    <property type="project" value="InterPro"/>
</dbReference>
<accession>A0A1D2QQM7</accession>
<dbReference type="PANTHER" id="PTHR37481">
    <property type="entry name" value="LIPOPOLYSACCHARIDE EXPORT SYSTEM PROTEIN LPTC"/>
    <property type="match status" value="1"/>
</dbReference>
<protein>
    <submittedName>
        <fullName evidence="6">LPS export ABC transporter periplasmic protein LptC</fullName>
    </submittedName>
</protein>
<proteinExistence type="predicted"/>
<evidence type="ECO:0000256" key="1">
    <source>
        <dbReference type="ARBA" id="ARBA00022475"/>
    </source>
</evidence>
<keyword evidence="2" id="KW-0997">Cell inner membrane</keyword>
<dbReference type="InterPro" id="IPR026265">
    <property type="entry name" value="LptC"/>
</dbReference>
<keyword evidence="1" id="KW-1003">Cell membrane</keyword>
<dbReference type="PANTHER" id="PTHR37481:SF1">
    <property type="entry name" value="LIPOPOLYSACCHARIDE EXPORT SYSTEM PROTEIN LPTC"/>
    <property type="match status" value="1"/>
</dbReference>
<keyword evidence="4" id="KW-1133">Transmembrane helix</keyword>
<dbReference type="NCBIfam" id="TIGR04409">
    <property type="entry name" value="LptC_YrbK"/>
    <property type="match status" value="1"/>
</dbReference>
<dbReference type="GO" id="GO:0005886">
    <property type="term" value="C:plasma membrane"/>
    <property type="evidence" value="ECO:0007669"/>
    <property type="project" value="InterPro"/>
</dbReference>
<dbReference type="Pfam" id="PF06835">
    <property type="entry name" value="LptC"/>
    <property type="match status" value="1"/>
</dbReference>
<gene>
    <name evidence="6" type="ORF">AB835_06525</name>
</gene>
<keyword evidence="5" id="KW-0472">Membrane</keyword>
<dbReference type="InterPro" id="IPR052363">
    <property type="entry name" value="LPS_export_LptC"/>
</dbReference>
<reference evidence="6 7" key="1">
    <citation type="journal article" date="2016" name="Appl. Environ. Microbiol.">
        <title>Lack of Overt Genome Reduction in the Bryostatin-Producing Bryozoan Symbiont "Candidatus Endobugula sertula".</title>
        <authorList>
            <person name="Miller I.J."/>
            <person name="Vanee N."/>
            <person name="Fong S.S."/>
            <person name="Lim-Fong G.E."/>
            <person name="Kwan J.C."/>
        </authorList>
    </citation>
    <scope>NUCLEOTIDE SEQUENCE [LARGE SCALE GENOMIC DNA]</scope>
    <source>
        <strain evidence="6">AB1-4</strain>
    </source>
</reference>
<dbReference type="InterPro" id="IPR010664">
    <property type="entry name" value="LipoPS_assembly_LptC-rel"/>
</dbReference>